<dbReference type="NCBIfam" id="NF033679">
    <property type="entry name" value="DNRLRE_dom"/>
    <property type="match status" value="2"/>
</dbReference>
<dbReference type="InterPro" id="IPR013687">
    <property type="entry name" value="Disaggr-rel"/>
</dbReference>
<protein>
    <submittedName>
        <fullName evidence="4">Uncharacterized protein</fullName>
    </submittedName>
</protein>
<dbReference type="KEGG" id="mby:MSBRM_3378"/>
<evidence type="ECO:0000256" key="1">
    <source>
        <dbReference type="ARBA" id="ARBA00022737"/>
    </source>
</evidence>
<evidence type="ECO:0000259" key="2">
    <source>
        <dbReference type="Pfam" id="PF06848"/>
    </source>
</evidence>
<dbReference type="PATRIC" id="fig|1434108.4.peg.4255"/>
<dbReference type="InterPro" id="IPR011050">
    <property type="entry name" value="Pectin_lyase_fold/virulence"/>
</dbReference>
<gene>
    <name evidence="4" type="ORF">MSBRM_3378</name>
</gene>
<name>A0A0E3LPE4_METBA</name>
<dbReference type="PANTHER" id="PTHR22990:SF15">
    <property type="entry name" value="F-BOX ONLY PROTEIN 10"/>
    <property type="match status" value="1"/>
</dbReference>
<dbReference type="InterPro" id="IPR012334">
    <property type="entry name" value="Pectin_lyas_fold"/>
</dbReference>
<dbReference type="SUPFAM" id="SSF51126">
    <property type="entry name" value="Pectin lyase-like"/>
    <property type="match status" value="2"/>
</dbReference>
<dbReference type="PANTHER" id="PTHR22990">
    <property type="entry name" value="F-BOX ONLY PROTEIN"/>
    <property type="match status" value="1"/>
</dbReference>
<dbReference type="AlphaFoldDB" id="A0A0E3LPE4"/>
<dbReference type="STRING" id="1434108.MSBRM_3378"/>
<keyword evidence="1" id="KW-0677">Repeat</keyword>
<dbReference type="SMART" id="SM00710">
    <property type="entry name" value="PbH1"/>
    <property type="match status" value="6"/>
</dbReference>
<dbReference type="InterPro" id="IPR051550">
    <property type="entry name" value="SCF-Subunits/Alg-Epimerases"/>
</dbReference>
<dbReference type="Pfam" id="PF08480">
    <property type="entry name" value="Disaggr_assoc"/>
    <property type="match status" value="1"/>
</dbReference>
<evidence type="ECO:0000259" key="3">
    <source>
        <dbReference type="Pfam" id="PF08480"/>
    </source>
</evidence>
<reference evidence="4 5" key="1">
    <citation type="submission" date="2014-07" db="EMBL/GenBank/DDBJ databases">
        <title>Methanogenic archaea and the global carbon cycle.</title>
        <authorList>
            <person name="Henriksen J.R."/>
            <person name="Luke J."/>
            <person name="Reinhart S."/>
            <person name="Benedict M.N."/>
            <person name="Youngblut N.D."/>
            <person name="Metcalf M.E."/>
            <person name="Whitaker R.J."/>
            <person name="Metcalf W.W."/>
        </authorList>
    </citation>
    <scope>NUCLEOTIDE SEQUENCE [LARGE SCALE GENOMIC DNA]</scope>
    <source>
        <strain evidence="4 5">MS</strain>
    </source>
</reference>
<accession>A0A0E3LPE4</accession>
<dbReference type="Pfam" id="PF06848">
    <property type="entry name" value="Disaggr_repeat"/>
    <property type="match status" value="2"/>
</dbReference>
<feature type="domain" description="Disaggregatase-related" evidence="3">
    <location>
        <begin position="248"/>
        <end position="449"/>
    </location>
</feature>
<dbReference type="InterPro" id="IPR010671">
    <property type="entry name" value="Disaggr-rel_dom"/>
</dbReference>
<dbReference type="Proteomes" id="UP000033033">
    <property type="component" value="Chromosome"/>
</dbReference>
<evidence type="ECO:0000313" key="4">
    <source>
        <dbReference type="EMBL" id="AKB56376.1"/>
    </source>
</evidence>
<proteinExistence type="predicted"/>
<keyword evidence="5" id="KW-1185">Reference proteome</keyword>
<dbReference type="HOGENOM" id="CLU_012607_0_0_2"/>
<feature type="domain" description="Disaggregatase-related" evidence="2">
    <location>
        <begin position="686"/>
        <end position="864"/>
    </location>
</feature>
<organism evidence="4 5">
    <name type="scientific">Methanosarcina barkeri MS</name>
    <dbReference type="NCBI Taxonomy" id="1434108"/>
    <lineage>
        <taxon>Archaea</taxon>
        <taxon>Methanobacteriati</taxon>
        <taxon>Methanobacteriota</taxon>
        <taxon>Stenosarchaea group</taxon>
        <taxon>Methanomicrobia</taxon>
        <taxon>Methanosarcinales</taxon>
        <taxon>Methanosarcinaceae</taxon>
        <taxon>Methanosarcina</taxon>
    </lineage>
</organism>
<dbReference type="EMBL" id="CP009528">
    <property type="protein sequence ID" value="AKB56376.1"/>
    <property type="molecule type" value="Genomic_DNA"/>
</dbReference>
<dbReference type="Gene3D" id="2.160.20.10">
    <property type="entry name" value="Single-stranded right-handed beta-helix, Pectin lyase-like"/>
    <property type="match status" value="1"/>
</dbReference>
<dbReference type="InterPro" id="IPR006626">
    <property type="entry name" value="PbH1"/>
</dbReference>
<dbReference type="FunFam" id="2.160.20.10:FF:000069">
    <property type="entry name" value="Uncharacterized protein"/>
    <property type="match status" value="1"/>
</dbReference>
<feature type="domain" description="Disaggregatase-related" evidence="2">
    <location>
        <begin position="492"/>
        <end position="671"/>
    </location>
</feature>
<sequence length="868" mass="97568">MVGCLILASVPTALCRSPAPTVSVAGDGSGDFNCDGKDDHVQINQALKFVADNSEYTTVYLKGPFTYVINDTLLIGSNTILEGDSTAVIKLVDHAGWVTMKPLIKQMSSSGNNNIVIRGFEVNVNHDGNTEFAKGKGYYNVIYFLYCNNVTVCDMYMHDGHGDGLRIKYGENIEFYNNTIYKLGHDGLFTIQCQNVEAWNNTITCRTNSGLRIWNSNHVKFHDNFIDSFYHWSAGGPGIQVEKSAGIMDNIEIYNNIINNTYGPGIWLFNYDSSSATRDQAKDVYIHHNTFYDTGTNPSITWVGGIITGGFEGTVIENNVFDGLYHTAIANMYINSYSPTYVPEGDGFTTIVRNNIIVNTRLRTKSPSGTGYGIMNYLPATHSFVLENNCLYNNSAGNYKNCASTTDIHVNPLFADQENHEYHIQSVSGRWNGETWVKDKVNSPCIDAGCSFSDYSNEPEDNGNRINIGRYGNTIYASLSGTSLNLSEEMYDNRMREASPDDVFSDKSFLDVGEISRVGRYRDLIWFNVSEYTNATEISSATLSLFWYYPSSPRPNNTVIEIYRPVSWNPDYVSWNKKNKDIAWNNSGGDWYDKNGVLQGSTPYATLTLRASNLPDNRYYELDVTDLVKEYVGGRYENTGFLIKARSESDNYIAFYSADCGNTSQAPKLNIEKRVTANATITSAKDNRLREASPEGIFSDTSFIDVGELSNVGRYRDVISFNLSEHASATEVDSATLSLFWYYPFSTRSNDTVIEIYRPVSWNPDYVSWNKKNKDIAWNNSGGDWYDKNGVLQGSTPYATLTLRASNLPDNRYYELDVTDLVKEYVSGRYENTGFFIEARSESDNYIAFYSADCENMSQVPKLNLVYR</sequence>
<evidence type="ECO:0000313" key="5">
    <source>
        <dbReference type="Proteomes" id="UP000033033"/>
    </source>
</evidence>